<dbReference type="EMBL" id="JAFCMP010000490">
    <property type="protein sequence ID" value="KAG5179205.1"/>
    <property type="molecule type" value="Genomic_DNA"/>
</dbReference>
<dbReference type="PANTHER" id="PTHR14856:SF9">
    <property type="entry name" value="PQ-LOOP REPEAT-CONTAINING PROTEIN 1"/>
    <property type="match status" value="1"/>
</dbReference>
<organism evidence="6 7">
    <name type="scientific">Tribonema minus</name>
    <dbReference type="NCBI Taxonomy" id="303371"/>
    <lineage>
        <taxon>Eukaryota</taxon>
        <taxon>Sar</taxon>
        <taxon>Stramenopiles</taxon>
        <taxon>Ochrophyta</taxon>
        <taxon>PX clade</taxon>
        <taxon>Xanthophyceae</taxon>
        <taxon>Tribonematales</taxon>
        <taxon>Tribonemataceae</taxon>
        <taxon>Tribonema</taxon>
    </lineage>
</organism>
<name>A0A835YPT7_9STRA</name>
<reference evidence="6" key="1">
    <citation type="submission" date="2021-02" db="EMBL/GenBank/DDBJ databases">
        <title>First Annotated Genome of the Yellow-green Alga Tribonema minus.</title>
        <authorList>
            <person name="Mahan K.M."/>
        </authorList>
    </citation>
    <scope>NUCLEOTIDE SEQUENCE</scope>
    <source>
        <strain evidence="6">UTEX B ZZ1240</strain>
    </source>
</reference>
<dbReference type="InterPro" id="IPR006603">
    <property type="entry name" value="PQ-loop_rpt"/>
</dbReference>
<dbReference type="Gene3D" id="1.20.1280.290">
    <property type="match status" value="1"/>
</dbReference>
<dbReference type="Pfam" id="PF04193">
    <property type="entry name" value="PQ-loop"/>
    <property type="match status" value="1"/>
</dbReference>
<dbReference type="Proteomes" id="UP000664859">
    <property type="component" value="Unassembled WGS sequence"/>
</dbReference>
<dbReference type="GO" id="GO:0005829">
    <property type="term" value="C:cytosol"/>
    <property type="evidence" value="ECO:0007669"/>
    <property type="project" value="GOC"/>
</dbReference>
<evidence type="ECO:0000313" key="7">
    <source>
        <dbReference type="Proteomes" id="UP000664859"/>
    </source>
</evidence>
<dbReference type="AlphaFoldDB" id="A0A835YPT7"/>
<dbReference type="GO" id="GO:0005802">
    <property type="term" value="C:trans-Golgi network"/>
    <property type="evidence" value="ECO:0007669"/>
    <property type="project" value="TreeGrafter"/>
</dbReference>
<evidence type="ECO:0000256" key="3">
    <source>
        <dbReference type="ARBA" id="ARBA00022989"/>
    </source>
</evidence>
<keyword evidence="2 5" id="KW-0812">Transmembrane</keyword>
<feature type="transmembrane region" description="Helical" evidence="5">
    <location>
        <begin position="105"/>
        <end position="124"/>
    </location>
</feature>
<comment type="caution">
    <text evidence="6">The sequence shown here is derived from an EMBL/GenBank/DDBJ whole genome shotgun (WGS) entry which is preliminary data.</text>
</comment>
<protein>
    <submittedName>
        <fullName evidence="6">Uncharacterized protein</fullName>
    </submittedName>
</protein>
<sequence length="182" mass="20310">TQGFSSKVSLVLLLANTLRVAFWFQKRFDNTLLIQSVLLIGMQLALLQALAGSKQALARKEGRQLQLSPVRHFWAWDSFGLYFGVTVLFSAVLALVSTYMYRFEWYTEGLGATAVSFEAVMSLPQMMRNFAQKSTAWLSLFMVCGWLGGDFLKIAYFLAKGVPAVFFYGAFVQTALDATVAL</sequence>
<feature type="transmembrane region" description="Helical" evidence="5">
    <location>
        <begin position="32"/>
        <end position="52"/>
    </location>
</feature>
<dbReference type="PANTHER" id="PTHR14856">
    <property type="entry name" value="PQ-LOOP REPEAT-CONTAINING PROTEIN 1-LIKE PROTEIN"/>
    <property type="match status" value="1"/>
</dbReference>
<evidence type="ECO:0000313" key="6">
    <source>
        <dbReference type="EMBL" id="KAG5179205.1"/>
    </source>
</evidence>
<keyword evidence="7" id="KW-1185">Reference proteome</keyword>
<evidence type="ECO:0000256" key="4">
    <source>
        <dbReference type="ARBA" id="ARBA00023136"/>
    </source>
</evidence>
<dbReference type="GO" id="GO:0016020">
    <property type="term" value="C:membrane"/>
    <property type="evidence" value="ECO:0007669"/>
    <property type="project" value="UniProtKB-SubCell"/>
</dbReference>
<evidence type="ECO:0000256" key="1">
    <source>
        <dbReference type="ARBA" id="ARBA00004141"/>
    </source>
</evidence>
<dbReference type="GO" id="GO:0042147">
    <property type="term" value="P:retrograde transport, endosome to Golgi"/>
    <property type="evidence" value="ECO:0007669"/>
    <property type="project" value="TreeGrafter"/>
</dbReference>
<evidence type="ECO:0000256" key="5">
    <source>
        <dbReference type="SAM" id="Phobius"/>
    </source>
</evidence>
<accession>A0A835YPT7</accession>
<feature type="non-terminal residue" evidence="6">
    <location>
        <position position="182"/>
    </location>
</feature>
<keyword evidence="3 5" id="KW-1133">Transmembrane helix</keyword>
<dbReference type="GO" id="GO:0005768">
    <property type="term" value="C:endosome"/>
    <property type="evidence" value="ECO:0007669"/>
    <property type="project" value="TreeGrafter"/>
</dbReference>
<dbReference type="InterPro" id="IPR052241">
    <property type="entry name" value="SLC66/Scramblase_ANY1"/>
</dbReference>
<dbReference type="OrthoDB" id="77230at2759"/>
<gene>
    <name evidence="6" type="ORF">JKP88DRAFT_147637</name>
</gene>
<keyword evidence="4 5" id="KW-0472">Membrane</keyword>
<evidence type="ECO:0000256" key="2">
    <source>
        <dbReference type="ARBA" id="ARBA00022692"/>
    </source>
</evidence>
<comment type="subcellular location">
    <subcellularLocation>
        <location evidence="1">Membrane</location>
        <topology evidence="1">Multi-pass membrane protein</topology>
    </subcellularLocation>
</comment>
<dbReference type="GO" id="GO:0045332">
    <property type="term" value="P:phospholipid translocation"/>
    <property type="evidence" value="ECO:0007669"/>
    <property type="project" value="TreeGrafter"/>
</dbReference>
<feature type="non-terminal residue" evidence="6">
    <location>
        <position position="1"/>
    </location>
</feature>
<proteinExistence type="predicted"/>
<feature type="transmembrane region" description="Helical" evidence="5">
    <location>
        <begin position="136"/>
        <end position="159"/>
    </location>
</feature>
<feature type="transmembrane region" description="Helical" evidence="5">
    <location>
        <begin position="73"/>
        <end position="99"/>
    </location>
</feature>